<dbReference type="SMART" id="SM00355">
    <property type="entry name" value="ZnF_C2H2"/>
    <property type="match status" value="1"/>
</dbReference>
<evidence type="ECO:0000259" key="12">
    <source>
        <dbReference type="PROSITE" id="PS51156"/>
    </source>
</evidence>
<dbReference type="GeneTree" id="ENSGT00940000160303"/>
<dbReference type="InterPro" id="IPR001005">
    <property type="entry name" value="SANT/Myb"/>
</dbReference>
<keyword evidence="7" id="KW-0804">Transcription</keyword>
<evidence type="ECO:0000256" key="1">
    <source>
        <dbReference type="ARBA" id="ARBA00004123"/>
    </source>
</evidence>
<feature type="region of interest" description="Disordered" evidence="10">
    <location>
        <begin position="720"/>
        <end position="739"/>
    </location>
</feature>
<dbReference type="Gene3D" id="1.10.10.60">
    <property type="entry name" value="Homeodomain-like"/>
    <property type="match status" value="1"/>
</dbReference>
<dbReference type="Pfam" id="PF01448">
    <property type="entry name" value="ELM2"/>
    <property type="match status" value="1"/>
</dbReference>
<name>A0A3Q2ZPR5_KRYMA</name>
<dbReference type="GO" id="GO:0005667">
    <property type="term" value="C:transcription regulator complex"/>
    <property type="evidence" value="ECO:0007669"/>
    <property type="project" value="TreeGrafter"/>
</dbReference>
<evidence type="ECO:0000256" key="6">
    <source>
        <dbReference type="ARBA" id="ARBA00023125"/>
    </source>
</evidence>
<feature type="compositionally biased region" description="Polar residues" evidence="10">
    <location>
        <begin position="723"/>
        <end position="739"/>
    </location>
</feature>
<dbReference type="GO" id="GO:0008270">
    <property type="term" value="F:zinc ion binding"/>
    <property type="evidence" value="ECO:0007669"/>
    <property type="project" value="UniProtKB-KW"/>
</dbReference>
<dbReference type="PROSITE" id="PS50157">
    <property type="entry name" value="ZINC_FINGER_C2H2_2"/>
    <property type="match status" value="1"/>
</dbReference>
<evidence type="ECO:0000259" key="11">
    <source>
        <dbReference type="PROSITE" id="PS50157"/>
    </source>
</evidence>
<feature type="compositionally biased region" description="Polar residues" evidence="10">
    <location>
        <begin position="134"/>
        <end position="145"/>
    </location>
</feature>
<dbReference type="PROSITE" id="PS00028">
    <property type="entry name" value="ZINC_FINGER_C2H2_1"/>
    <property type="match status" value="1"/>
</dbReference>
<dbReference type="GO" id="GO:0000118">
    <property type="term" value="C:histone deacetylase complex"/>
    <property type="evidence" value="ECO:0007669"/>
    <property type="project" value="TreeGrafter"/>
</dbReference>
<dbReference type="InterPro" id="IPR009057">
    <property type="entry name" value="Homeodomain-like_sf"/>
</dbReference>
<evidence type="ECO:0000256" key="2">
    <source>
        <dbReference type="ARBA" id="ARBA00022723"/>
    </source>
</evidence>
<reference evidence="14" key="2">
    <citation type="submission" date="2025-09" db="UniProtKB">
        <authorList>
            <consortium name="Ensembl"/>
        </authorList>
    </citation>
    <scope>IDENTIFICATION</scope>
</reference>
<dbReference type="Pfam" id="PF13912">
    <property type="entry name" value="zf-C2H2_6"/>
    <property type="match status" value="1"/>
</dbReference>
<keyword evidence="3 9" id="KW-0863">Zinc-finger</keyword>
<accession>A0A3Q2ZPR5</accession>
<keyword evidence="4" id="KW-0862">Zinc</keyword>
<keyword evidence="2" id="KW-0479">Metal-binding</keyword>
<keyword evidence="8" id="KW-0539">Nucleus</keyword>
<feature type="domain" description="ELM2" evidence="12">
    <location>
        <begin position="545"/>
        <end position="636"/>
    </location>
</feature>
<evidence type="ECO:0000256" key="10">
    <source>
        <dbReference type="SAM" id="MobiDB-lite"/>
    </source>
</evidence>
<dbReference type="Ensembl" id="ENSKMAT00000005730.1">
    <property type="protein sequence ID" value="ENSKMAP00000005631.1"/>
    <property type="gene ID" value="ENSKMAG00000004282.1"/>
</dbReference>
<dbReference type="SMART" id="SM00717">
    <property type="entry name" value="SANT"/>
    <property type="match status" value="1"/>
</dbReference>
<dbReference type="PROSITE" id="PS51293">
    <property type="entry name" value="SANT"/>
    <property type="match status" value="1"/>
</dbReference>
<evidence type="ECO:0000313" key="14">
    <source>
        <dbReference type="Ensembl" id="ENSKMAP00000005631.1"/>
    </source>
</evidence>
<dbReference type="PANTHER" id="PTHR16089">
    <property type="entry name" value="REST COREPRESSOR COREST PROTEIN-RELATED"/>
    <property type="match status" value="1"/>
</dbReference>
<dbReference type="Proteomes" id="UP000264800">
    <property type="component" value="Unplaced"/>
</dbReference>
<dbReference type="PROSITE" id="PS51156">
    <property type="entry name" value="ELM2"/>
    <property type="match status" value="1"/>
</dbReference>
<proteinExistence type="predicted"/>
<organism evidence="14 15">
    <name type="scientific">Kryptolebias marmoratus</name>
    <name type="common">Mangrove killifish</name>
    <name type="synonym">Rivulus marmoratus</name>
    <dbReference type="NCBI Taxonomy" id="37003"/>
    <lineage>
        <taxon>Eukaryota</taxon>
        <taxon>Metazoa</taxon>
        <taxon>Chordata</taxon>
        <taxon>Craniata</taxon>
        <taxon>Vertebrata</taxon>
        <taxon>Euteleostomi</taxon>
        <taxon>Actinopterygii</taxon>
        <taxon>Neopterygii</taxon>
        <taxon>Teleostei</taxon>
        <taxon>Neoteleostei</taxon>
        <taxon>Acanthomorphata</taxon>
        <taxon>Ovalentaria</taxon>
        <taxon>Atherinomorphae</taxon>
        <taxon>Cyprinodontiformes</taxon>
        <taxon>Rivulidae</taxon>
        <taxon>Kryptolebias</taxon>
    </lineage>
</organism>
<dbReference type="SUPFAM" id="SSF46689">
    <property type="entry name" value="Homeodomain-like"/>
    <property type="match status" value="1"/>
</dbReference>
<feature type="region of interest" description="Disordered" evidence="10">
    <location>
        <begin position="311"/>
        <end position="356"/>
    </location>
</feature>
<reference evidence="14" key="1">
    <citation type="submission" date="2025-08" db="UniProtKB">
        <authorList>
            <consortium name="Ensembl"/>
        </authorList>
    </citation>
    <scope>IDENTIFICATION</scope>
</reference>
<dbReference type="GO" id="GO:0006357">
    <property type="term" value="P:regulation of transcription by RNA polymerase II"/>
    <property type="evidence" value="ECO:0007669"/>
    <property type="project" value="TreeGrafter"/>
</dbReference>
<sequence length="739" mass="81683">MKTCLTCGHFQQQLLPLSITPLCLSHFLPWPPPSGTMETLLLPSPHVTSPNLVAHHQPSLYNQSSDPESDYTNWNKCESTSDLSCLFNEGNFIYQNQTSDLDLHLQTQTQFSTSEILHREELESTNKLYDTHGNHVSGTFDQSDSPGPGQHSWGPPVPTLSQVQCRLLGSTSSGGTVERWNSTDLSSSAQDFHNNNFFDERYHENNAQQPFCSPTTPGPSPHYPQTPAVSSPGPQMHPGADRKCFQKQTSTQQSRNHTSGYCLNEANSYLQISDPGQQHLHQTSQHHLMSQTELTEDLAGLLKCAENLETSSSSLETGPNVSTAGPTLGLPAALTHKEEGGRRGRRPRKGEDHRSDWAWAKQIQPERSTKPLNARCRLMCTVCNRDFKSLPALNGHMRSHSGFRSPTLLKKDTSPTASSPVSMVMPVSVPVQTRGMSEQRRCSLRPPAIGGAVLYHSLMHLEEQEDAVARGNKDGKVVITADLGRYTPPPMLCPQRAGSGLFCSLATRSQQRAQTIQLRNELGDPVASATACPPPGSLASGVVKPRINIGRSFQAEIPPLQDKNDAQTDSHNALLLWTPYDELEHPVNQQRVEALLLMARSSVVPGYRASPEYALQLLSEFQGDFLLTMERLLSTPETSNNQSGTGWSAAEKKLLIKSLQLHQKDFSSIQKTVRSKSLSECVEFYYLWKKKLNLNIKTQMDLTITLPEVDVRKTSKVCPRGALTSTQKGQKLNKTQEAS</sequence>
<feature type="domain" description="SANT" evidence="13">
    <location>
        <begin position="642"/>
        <end position="693"/>
    </location>
</feature>
<protein>
    <submittedName>
        <fullName evidence="14">Uncharacterized LOC108246840</fullName>
    </submittedName>
</protein>
<dbReference type="STRING" id="37003.ENSKMAP00000005631"/>
<dbReference type="InterPro" id="IPR017884">
    <property type="entry name" value="SANT_dom"/>
</dbReference>
<evidence type="ECO:0000256" key="5">
    <source>
        <dbReference type="ARBA" id="ARBA00023015"/>
    </source>
</evidence>
<evidence type="ECO:0000256" key="4">
    <source>
        <dbReference type="ARBA" id="ARBA00022833"/>
    </source>
</evidence>
<evidence type="ECO:0000256" key="8">
    <source>
        <dbReference type="ARBA" id="ARBA00023242"/>
    </source>
</evidence>
<dbReference type="InterPro" id="IPR051066">
    <property type="entry name" value="Trans_reg/Corepressor"/>
</dbReference>
<feature type="region of interest" description="Disordered" evidence="10">
    <location>
        <begin position="398"/>
        <end position="421"/>
    </location>
</feature>
<evidence type="ECO:0000259" key="13">
    <source>
        <dbReference type="PROSITE" id="PS51293"/>
    </source>
</evidence>
<dbReference type="AlphaFoldDB" id="A0A3Q2ZPR5"/>
<dbReference type="GO" id="GO:0003677">
    <property type="term" value="F:DNA binding"/>
    <property type="evidence" value="ECO:0007669"/>
    <property type="project" value="UniProtKB-KW"/>
</dbReference>
<feature type="region of interest" description="Disordered" evidence="10">
    <location>
        <begin position="207"/>
        <end position="242"/>
    </location>
</feature>
<dbReference type="FunFam" id="1.10.10.60:FF:000012">
    <property type="entry name" value="Metastasis-associated 1 family, member 3"/>
    <property type="match status" value="1"/>
</dbReference>
<keyword evidence="15" id="KW-1185">Reference proteome</keyword>
<evidence type="ECO:0000256" key="9">
    <source>
        <dbReference type="PROSITE-ProRule" id="PRU00042"/>
    </source>
</evidence>
<dbReference type="InterPro" id="IPR013087">
    <property type="entry name" value="Znf_C2H2_type"/>
</dbReference>
<feature type="domain" description="C2H2-type" evidence="11">
    <location>
        <begin position="378"/>
        <end position="405"/>
    </location>
</feature>
<dbReference type="GO" id="GO:0003714">
    <property type="term" value="F:transcription corepressor activity"/>
    <property type="evidence" value="ECO:0007669"/>
    <property type="project" value="TreeGrafter"/>
</dbReference>
<keyword evidence="6" id="KW-0238">DNA-binding</keyword>
<feature type="region of interest" description="Disordered" evidence="10">
    <location>
        <begin position="129"/>
        <end position="159"/>
    </location>
</feature>
<keyword evidence="5" id="KW-0805">Transcription regulation</keyword>
<evidence type="ECO:0000256" key="7">
    <source>
        <dbReference type="ARBA" id="ARBA00023163"/>
    </source>
</evidence>
<evidence type="ECO:0000256" key="3">
    <source>
        <dbReference type="ARBA" id="ARBA00022771"/>
    </source>
</evidence>
<dbReference type="InterPro" id="IPR000949">
    <property type="entry name" value="ELM2_dom"/>
</dbReference>
<evidence type="ECO:0000313" key="15">
    <source>
        <dbReference type="Proteomes" id="UP000264800"/>
    </source>
</evidence>
<dbReference type="SMART" id="SM01189">
    <property type="entry name" value="ELM2"/>
    <property type="match status" value="1"/>
</dbReference>
<comment type="subcellular location">
    <subcellularLocation>
        <location evidence="1">Nucleus</location>
    </subcellularLocation>
</comment>
<dbReference type="PANTHER" id="PTHR16089:SF19">
    <property type="entry name" value="TRANSCRIPTIONAL-REGULATING FACTOR 1"/>
    <property type="match status" value="1"/>
</dbReference>